<dbReference type="OrthoDB" id="9813231at2"/>
<dbReference type="Gene3D" id="3.90.1150.200">
    <property type="match status" value="1"/>
</dbReference>
<proteinExistence type="predicted"/>
<comment type="caution">
    <text evidence="2">The sequence shown here is derived from an EMBL/GenBank/DDBJ whole genome shotgun (WGS) entry which is preliminary data.</text>
</comment>
<dbReference type="EMBL" id="PQNY01000013">
    <property type="protein sequence ID" value="POS01140.1"/>
    <property type="molecule type" value="Genomic_DNA"/>
</dbReference>
<dbReference type="SUPFAM" id="SSF159888">
    <property type="entry name" value="YdhG-like"/>
    <property type="match status" value="1"/>
</dbReference>
<feature type="domain" description="YdhG-like" evidence="1">
    <location>
        <begin position="20"/>
        <end position="135"/>
    </location>
</feature>
<organism evidence="2 3">
    <name type="scientific">Flavobacterium croceum DSM 17960</name>
    <dbReference type="NCBI Taxonomy" id="1121886"/>
    <lineage>
        <taxon>Bacteria</taxon>
        <taxon>Pseudomonadati</taxon>
        <taxon>Bacteroidota</taxon>
        <taxon>Flavobacteriia</taxon>
        <taxon>Flavobacteriales</taxon>
        <taxon>Flavobacteriaceae</taxon>
        <taxon>Flavobacterium</taxon>
    </lineage>
</organism>
<keyword evidence="3" id="KW-1185">Reference proteome</keyword>
<gene>
    <name evidence="2" type="ORF">Q361_11319</name>
</gene>
<reference evidence="2 3" key="1">
    <citation type="submission" date="2018-01" db="EMBL/GenBank/DDBJ databases">
        <title>Genomic Encyclopedia of Type Strains, Phase I: the one thousand microbial genomes (KMG-I) project.</title>
        <authorList>
            <person name="Goeker M."/>
        </authorList>
    </citation>
    <scope>NUCLEOTIDE SEQUENCE [LARGE SCALE GENOMIC DNA]</scope>
    <source>
        <strain evidence="2 3">DSM 17960</strain>
    </source>
</reference>
<dbReference type="Proteomes" id="UP000237056">
    <property type="component" value="Unassembled WGS sequence"/>
</dbReference>
<protein>
    <submittedName>
        <fullName evidence="2">Uncharacterized protein DUF1801</fullName>
    </submittedName>
</protein>
<name>A0A2S4N641_9FLAO</name>
<accession>A0A2S4N641</accession>
<evidence type="ECO:0000313" key="3">
    <source>
        <dbReference type="Proteomes" id="UP000237056"/>
    </source>
</evidence>
<evidence type="ECO:0000313" key="2">
    <source>
        <dbReference type="EMBL" id="POS01140.1"/>
    </source>
</evidence>
<dbReference type="RefSeq" id="WP_103726630.1">
    <property type="nucleotide sequence ID" value="NZ_PQNY01000013.1"/>
</dbReference>
<dbReference type="AlphaFoldDB" id="A0A2S4N641"/>
<sequence length="154" mass="18214">MKQNNVEEITQYIQALEPDRKQAFEKLRNLCVENLPQGFEEGFTYNMLAYFVPKSMYPAGYHCDSSLPLPFINIASQKNFIALYHMGLYANEDIKNWFETEYPKHSKYKLDMGKSCIRFKKMDDIPYTLIAELLTKFTVESWITTYESNFRNTK</sequence>
<dbReference type="Pfam" id="PF08818">
    <property type="entry name" value="DUF1801"/>
    <property type="match status" value="1"/>
</dbReference>
<dbReference type="InterPro" id="IPR014922">
    <property type="entry name" value="YdhG-like"/>
</dbReference>
<evidence type="ECO:0000259" key="1">
    <source>
        <dbReference type="Pfam" id="PF08818"/>
    </source>
</evidence>